<proteinExistence type="predicted"/>
<dbReference type="EMBL" id="KQ979585">
    <property type="protein sequence ID" value="KYN20628.1"/>
    <property type="molecule type" value="Genomic_DNA"/>
</dbReference>
<sequence length="156" mass="17289">MSTMRASPVRAVSARSLLIQLESPMFTSPTARDHKMAECFSPTSYGPSLPPISSVRVEGGKPPYQPYHDDTRLDYALPDLAAMRSQIRGSLIKRHASRFAHRFTSRLALADGSATRPRDAVTARRRGGEPRRTAFVLTARDVDDIAQYLENCVTGR</sequence>
<gene>
    <name evidence="1" type="ORF">ALC57_07019</name>
</gene>
<organism evidence="1 2">
    <name type="scientific">Trachymyrmex cornetzi</name>
    <dbReference type="NCBI Taxonomy" id="471704"/>
    <lineage>
        <taxon>Eukaryota</taxon>
        <taxon>Metazoa</taxon>
        <taxon>Ecdysozoa</taxon>
        <taxon>Arthropoda</taxon>
        <taxon>Hexapoda</taxon>
        <taxon>Insecta</taxon>
        <taxon>Pterygota</taxon>
        <taxon>Neoptera</taxon>
        <taxon>Endopterygota</taxon>
        <taxon>Hymenoptera</taxon>
        <taxon>Apocrita</taxon>
        <taxon>Aculeata</taxon>
        <taxon>Formicoidea</taxon>
        <taxon>Formicidae</taxon>
        <taxon>Myrmicinae</taxon>
        <taxon>Trachymyrmex</taxon>
    </lineage>
</organism>
<dbReference type="Proteomes" id="UP000078492">
    <property type="component" value="Unassembled WGS sequence"/>
</dbReference>
<evidence type="ECO:0000313" key="1">
    <source>
        <dbReference type="EMBL" id="KYN20628.1"/>
    </source>
</evidence>
<name>A0A151J826_9HYME</name>
<reference evidence="1 2" key="1">
    <citation type="submission" date="2015-09" db="EMBL/GenBank/DDBJ databases">
        <title>Trachymyrmex cornetzi WGS genome.</title>
        <authorList>
            <person name="Nygaard S."/>
            <person name="Hu H."/>
            <person name="Boomsma J."/>
            <person name="Zhang G."/>
        </authorList>
    </citation>
    <scope>NUCLEOTIDE SEQUENCE [LARGE SCALE GENOMIC DNA]</scope>
    <source>
        <strain evidence="1">Tcor2-1</strain>
        <tissue evidence="1">Whole body</tissue>
    </source>
</reference>
<evidence type="ECO:0000313" key="2">
    <source>
        <dbReference type="Proteomes" id="UP000078492"/>
    </source>
</evidence>
<accession>A0A151J826</accession>
<keyword evidence="2" id="KW-1185">Reference proteome</keyword>
<dbReference type="AlphaFoldDB" id="A0A151J826"/>
<protein>
    <submittedName>
        <fullName evidence="1">Uncharacterized protein</fullName>
    </submittedName>
</protein>